<accession>A0A7R9BMD2</accession>
<dbReference type="PANTHER" id="PTHR14659:SF1">
    <property type="entry name" value="ALPHA- AND GAMMA-ADAPTIN-BINDING PROTEIN P34"/>
    <property type="match status" value="1"/>
</dbReference>
<dbReference type="OrthoDB" id="1741717at2759"/>
<dbReference type="AlphaFoldDB" id="A0A7R9BMD2"/>
<evidence type="ECO:0000313" key="2">
    <source>
        <dbReference type="Proteomes" id="UP000678499"/>
    </source>
</evidence>
<dbReference type="InterPro" id="IPR019341">
    <property type="entry name" value="Alpha/Gamma-adaptin-bd_p34"/>
</dbReference>
<keyword evidence="2" id="KW-1185">Reference proteome</keyword>
<sequence>MSAPNAVFMSASPNHSPKHFLRYFFEEDKIPEPIKTDVHDCMEKFPYLLSNKYYEATINLCLAHEKNLVGADFAESVEAVILHFDSTSTHGLKNAEDWLPFVQAWEPSVCILSCGSCSSENVVSGISRLRGRVLTTYLVPKLDQLNLGLRPSLLLLDDDDDENVPFGNARGPGRILAALNAHTWSNLVLKEESEDEEEGGESFEDLFQNFAAMKAKCDSLSSDERKKYAEEIAVAFWRAMSGDEEEVTGLDSEPET</sequence>
<gene>
    <name evidence="1" type="ORF">NMOB1V02_LOCUS4918</name>
</gene>
<reference evidence="1" key="1">
    <citation type="submission" date="2020-11" db="EMBL/GenBank/DDBJ databases">
        <authorList>
            <person name="Tran Van P."/>
        </authorList>
    </citation>
    <scope>NUCLEOTIDE SEQUENCE</scope>
</reference>
<proteinExistence type="predicted"/>
<evidence type="ECO:0000313" key="1">
    <source>
        <dbReference type="EMBL" id="CAD7277180.1"/>
    </source>
</evidence>
<dbReference type="PANTHER" id="PTHR14659">
    <property type="entry name" value="ALPHA- AND GAMMA-ADAPTIN-BINDING PROTEIN P34"/>
    <property type="match status" value="1"/>
</dbReference>
<organism evidence="1">
    <name type="scientific">Notodromas monacha</name>
    <dbReference type="NCBI Taxonomy" id="399045"/>
    <lineage>
        <taxon>Eukaryota</taxon>
        <taxon>Metazoa</taxon>
        <taxon>Ecdysozoa</taxon>
        <taxon>Arthropoda</taxon>
        <taxon>Crustacea</taxon>
        <taxon>Oligostraca</taxon>
        <taxon>Ostracoda</taxon>
        <taxon>Podocopa</taxon>
        <taxon>Podocopida</taxon>
        <taxon>Cypridocopina</taxon>
        <taxon>Cypridoidea</taxon>
        <taxon>Cyprididae</taxon>
        <taxon>Notodromas</taxon>
    </lineage>
</organism>
<name>A0A7R9BMD2_9CRUS</name>
<dbReference type="EMBL" id="OA882857">
    <property type="protein sequence ID" value="CAD7277180.1"/>
    <property type="molecule type" value="Genomic_DNA"/>
</dbReference>
<evidence type="ECO:0008006" key="3">
    <source>
        <dbReference type="Google" id="ProtNLM"/>
    </source>
</evidence>
<dbReference type="Proteomes" id="UP000678499">
    <property type="component" value="Unassembled WGS sequence"/>
</dbReference>
<protein>
    <recommendedName>
        <fullName evidence="3">Alpha-and gamma-adaptin-binding protein p34</fullName>
    </recommendedName>
</protein>
<dbReference type="EMBL" id="CAJPEX010000820">
    <property type="protein sequence ID" value="CAG0917332.1"/>
    <property type="molecule type" value="Genomic_DNA"/>
</dbReference>